<keyword evidence="2" id="KW-1185">Reference proteome</keyword>
<evidence type="ECO:0008006" key="3">
    <source>
        <dbReference type="Google" id="ProtNLM"/>
    </source>
</evidence>
<organism evidence="1 2">
    <name type="scientific">Fibrisoma montanum</name>
    <dbReference type="NCBI Taxonomy" id="2305895"/>
    <lineage>
        <taxon>Bacteria</taxon>
        <taxon>Pseudomonadati</taxon>
        <taxon>Bacteroidota</taxon>
        <taxon>Cytophagia</taxon>
        <taxon>Cytophagales</taxon>
        <taxon>Spirosomataceae</taxon>
        <taxon>Fibrisoma</taxon>
    </lineage>
</organism>
<gene>
    <name evidence="1" type="ORF">DYU11_04315</name>
</gene>
<accession>A0A418MJ65</accession>
<reference evidence="1 2" key="1">
    <citation type="submission" date="2018-08" db="EMBL/GenBank/DDBJ databases">
        <title>Fibrisoma montanum sp. nov., isolated from Danxia mountain soil.</title>
        <authorList>
            <person name="Huang Y."/>
        </authorList>
    </citation>
    <scope>NUCLEOTIDE SEQUENCE [LARGE SCALE GENOMIC DNA]</scope>
    <source>
        <strain evidence="1 2">HYT19</strain>
    </source>
</reference>
<proteinExistence type="predicted"/>
<evidence type="ECO:0000313" key="2">
    <source>
        <dbReference type="Proteomes" id="UP000283523"/>
    </source>
</evidence>
<dbReference type="AlphaFoldDB" id="A0A418MJ65"/>
<name>A0A418MJ65_9BACT</name>
<comment type="caution">
    <text evidence="1">The sequence shown here is derived from an EMBL/GenBank/DDBJ whole genome shotgun (WGS) entry which is preliminary data.</text>
</comment>
<evidence type="ECO:0000313" key="1">
    <source>
        <dbReference type="EMBL" id="RIV27535.1"/>
    </source>
</evidence>
<sequence>MKTQLLFFGLLSGLVACQNDGDIQPTTTLASEVVGTYQTNQFIDVLTLPVPSDKMPTVELKAESANEVTLIVTKRFPSRETWTLTHAVLSRQPDQSIAITAQGVPVGTLQKDRVFMDNGMEIQGRVLRIRLSGTSVSDEELNFTGFVR</sequence>
<dbReference type="Proteomes" id="UP000283523">
    <property type="component" value="Unassembled WGS sequence"/>
</dbReference>
<dbReference type="PROSITE" id="PS51257">
    <property type="entry name" value="PROKAR_LIPOPROTEIN"/>
    <property type="match status" value="1"/>
</dbReference>
<dbReference type="EMBL" id="QXED01000001">
    <property type="protein sequence ID" value="RIV27535.1"/>
    <property type="molecule type" value="Genomic_DNA"/>
</dbReference>
<protein>
    <recommendedName>
        <fullName evidence="3">Lipocalin-like domain-containing protein</fullName>
    </recommendedName>
</protein>
<dbReference type="RefSeq" id="WP_119666377.1">
    <property type="nucleotide sequence ID" value="NZ_QXED01000001.1"/>
</dbReference>
<dbReference type="OrthoDB" id="961446at2"/>